<name>A0A7I8I975_SPIIN</name>
<feature type="region of interest" description="Disordered" evidence="1">
    <location>
        <begin position="1"/>
        <end position="28"/>
    </location>
</feature>
<proteinExistence type="predicted"/>
<dbReference type="EMBL" id="LR743588">
    <property type="protein sequence ID" value="CAA2614437.1"/>
    <property type="molecule type" value="Genomic_DNA"/>
</dbReference>
<dbReference type="PANTHER" id="PTHR15657">
    <property type="entry name" value="THYROID TRANSCRIPTION FACTOR 1-ASSOCIATED PROTEIN 26"/>
    <property type="match status" value="1"/>
</dbReference>
<evidence type="ECO:0000313" key="2">
    <source>
        <dbReference type="EMBL" id="CAA2614437.1"/>
    </source>
</evidence>
<reference evidence="2" key="1">
    <citation type="submission" date="2019-12" db="EMBL/GenBank/DDBJ databases">
        <authorList>
            <person name="Scholz U."/>
            <person name="Mascher M."/>
            <person name="Fiebig A."/>
        </authorList>
    </citation>
    <scope>NUCLEOTIDE SEQUENCE</scope>
</reference>
<keyword evidence="4" id="KW-1185">Reference proteome</keyword>
<accession>A0A7I8I975</accession>
<feature type="compositionally biased region" description="Basic and acidic residues" evidence="1">
    <location>
        <begin position="76"/>
        <end position="89"/>
    </location>
</feature>
<sequence>MKSRQPPHGGAATAAAQRTRNRQRLGGRGVGLSLMSFANAKSTDTGYNPAIIKKQREFYKNAKIVKKYKKTVKQRNQQEEKHLPDELVHENTPADAKNEKKKKKRRKEVRLQSLREEYEKRQEEKERERKEREAAIQARKEERARAKAGRKALREKMFKRTSSGQPVMRYRIEHVLQNILQSPPN</sequence>
<dbReference type="AlphaFoldDB" id="A0A7I8I975"/>
<dbReference type="GO" id="GO:0005634">
    <property type="term" value="C:nucleus"/>
    <property type="evidence" value="ECO:0007669"/>
    <property type="project" value="TreeGrafter"/>
</dbReference>
<dbReference type="InterPro" id="IPR013730">
    <property type="entry name" value="Fyv7/TAP26"/>
</dbReference>
<dbReference type="OrthoDB" id="1928808at2759"/>
<dbReference type="PANTHER" id="PTHR15657:SF1">
    <property type="entry name" value="THYROID TRANSCRIPTION FACTOR 1-ASSOCIATED PROTEIN 26"/>
    <property type="match status" value="1"/>
</dbReference>
<gene>
    <name evidence="2" type="ORF">SI7747_01000817</name>
    <name evidence="3" type="ORF">SI8410_01000819</name>
</gene>
<dbReference type="EMBL" id="LR746264">
    <property type="protein sequence ID" value="CAA7388616.1"/>
    <property type="molecule type" value="Genomic_DNA"/>
</dbReference>
<evidence type="ECO:0000313" key="3">
    <source>
        <dbReference type="EMBL" id="CAA7388616.1"/>
    </source>
</evidence>
<feature type="compositionally biased region" description="Basic residues" evidence="1">
    <location>
        <begin position="99"/>
        <end position="108"/>
    </location>
</feature>
<evidence type="ECO:0000313" key="4">
    <source>
        <dbReference type="Proteomes" id="UP000663760"/>
    </source>
</evidence>
<dbReference type="Proteomes" id="UP000663760">
    <property type="component" value="Chromosome 1"/>
</dbReference>
<protein>
    <submittedName>
        <fullName evidence="2">Uncharacterized protein</fullName>
    </submittedName>
</protein>
<evidence type="ECO:0000256" key="1">
    <source>
        <dbReference type="SAM" id="MobiDB-lite"/>
    </source>
</evidence>
<feature type="region of interest" description="Disordered" evidence="1">
    <location>
        <begin position="70"/>
        <end position="165"/>
    </location>
</feature>
<dbReference type="Pfam" id="PF08524">
    <property type="entry name" value="rRNA_processing"/>
    <property type="match status" value="1"/>
</dbReference>
<organism evidence="2">
    <name type="scientific">Spirodela intermedia</name>
    <name type="common">Intermediate duckweed</name>
    <dbReference type="NCBI Taxonomy" id="51605"/>
    <lineage>
        <taxon>Eukaryota</taxon>
        <taxon>Viridiplantae</taxon>
        <taxon>Streptophyta</taxon>
        <taxon>Embryophyta</taxon>
        <taxon>Tracheophyta</taxon>
        <taxon>Spermatophyta</taxon>
        <taxon>Magnoliopsida</taxon>
        <taxon>Liliopsida</taxon>
        <taxon>Araceae</taxon>
        <taxon>Lemnoideae</taxon>
        <taxon>Spirodela</taxon>
    </lineage>
</organism>
<feature type="compositionally biased region" description="Basic and acidic residues" evidence="1">
    <location>
        <begin position="109"/>
        <end position="145"/>
    </location>
</feature>